<dbReference type="InterPro" id="IPR002347">
    <property type="entry name" value="SDR_fam"/>
</dbReference>
<dbReference type="Gene3D" id="3.40.50.720">
    <property type="entry name" value="NAD(P)-binding Rossmann-like Domain"/>
    <property type="match status" value="1"/>
</dbReference>
<evidence type="ECO:0000256" key="1">
    <source>
        <dbReference type="ARBA" id="ARBA00023002"/>
    </source>
</evidence>
<reference evidence="2" key="1">
    <citation type="submission" date="2014-11" db="EMBL/GenBank/DDBJ databases">
        <title>Molecular phylogeny of cliff fern family Woodsiaceae with morphological implications.</title>
        <authorList>
            <person name="Shao Y.-Z."/>
            <person name="Wei R."/>
            <person name="Zhang X.-C."/>
        </authorList>
    </citation>
    <scope>NUCLEOTIDE SEQUENCE</scope>
</reference>
<dbReference type="InterPro" id="IPR036291">
    <property type="entry name" value="NAD(P)-bd_dom_sf"/>
</dbReference>
<keyword evidence="1" id="KW-0560">Oxidoreductase</keyword>
<dbReference type="VEuPathDB" id="CryptoDB:Cvel_8636"/>
<sequence>MGSAGTRFAKDTTTPEERNAFCSKVVLVTGANSGVGFECCKQLAECGWGRIILACRNKERGERALQQLQQKTQKEVFELMILDAGRKESCVQVATELSPALDCLILNAGSLLKREEALKPSSDGFCTLAATHVLGPVILTDALMSAGKLSCNATILYVSSEAARGVRTLGVAPPVPPDNREILEKVMRGGTSRPSKRRFDRTDG</sequence>
<proteinExistence type="predicted"/>
<dbReference type="Pfam" id="PF00106">
    <property type="entry name" value="adh_short"/>
    <property type="match status" value="1"/>
</dbReference>
<dbReference type="AlphaFoldDB" id="A0A0K6S9S4"/>
<organism evidence="2">
    <name type="scientific">Chromera velia CCMP2878</name>
    <dbReference type="NCBI Taxonomy" id="1169474"/>
    <lineage>
        <taxon>Eukaryota</taxon>
        <taxon>Sar</taxon>
        <taxon>Alveolata</taxon>
        <taxon>Colpodellida</taxon>
        <taxon>Chromeraceae</taxon>
        <taxon>Chromera</taxon>
    </lineage>
</organism>
<evidence type="ECO:0000313" key="2">
    <source>
        <dbReference type="EMBL" id="CUC10417.1"/>
    </source>
</evidence>
<accession>A0A0K6S9S4</accession>
<dbReference type="SUPFAM" id="SSF51735">
    <property type="entry name" value="NAD(P)-binding Rossmann-fold domains"/>
    <property type="match status" value="1"/>
</dbReference>
<evidence type="ECO:0008006" key="3">
    <source>
        <dbReference type="Google" id="ProtNLM"/>
    </source>
</evidence>
<protein>
    <recommendedName>
        <fullName evidence="3">Ketoreductase (KR) domain-containing protein</fullName>
    </recommendedName>
</protein>
<dbReference type="PhylomeDB" id="A0A0K6S9S4"/>
<dbReference type="PANTHER" id="PTHR43157:SF31">
    <property type="entry name" value="PHOSPHATIDYLINOSITOL-GLYCAN BIOSYNTHESIS CLASS F PROTEIN"/>
    <property type="match status" value="1"/>
</dbReference>
<dbReference type="PRINTS" id="PR00081">
    <property type="entry name" value="GDHRDH"/>
</dbReference>
<gene>
    <name evidence="2" type="ORF">Cvel_8636.t2.CR1</name>
</gene>
<name>A0A0K6S9S4_9ALVE</name>
<dbReference type="GO" id="GO:0016491">
    <property type="term" value="F:oxidoreductase activity"/>
    <property type="evidence" value="ECO:0007669"/>
    <property type="project" value="UniProtKB-KW"/>
</dbReference>
<dbReference type="EMBL" id="CDMZ01003919">
    <property type="protein sequence ID" value="CUC10417.1"/>
    <property type="molecule type" value="Genomic_DNA"/>
</dbReference>
<dbReference type="PANTHER" id="PTHR43157">
    <property type="entry name" value="PHOSPHATIDYLINOSITOL-GLYCAN BIOSYNTHESIS CLASS F PROTEIN-RELATED"/>
    <property type="match status" value="1"/>
</dbReference>